<reference evidence="1" key="1">
    <citation type="submission" date="2024-06" db="EMBL/GenBank/DDBJ databases">
        <title>Evidence of context-dependent and transient costs of resisting viral infection in isolates of the marine microalga Micromonas sp. (class Mamiellophyceae).</title>
        <authorList>
            <person name="Bedi de Silva A."/>
            <person name="Schvarcz C.R."/>
            <person name="Steward G.R."/>
            <person name="Edwards K.F."/>
        </authorList>
    </citation>
    <scope>NUCLEOTIDE SEQUENCE</scope>
    <source>
        <strain evidence="1">McV-KB2</strain>
    </source>
</reference>
<sequence>MSQRLGMADGRCHTINNSSLLYDNYIKTQNGIRYEDNYSFRKLLQEKGPELHQVPAPQDDGSPCGLCDSSLNLSKIN</sequence>
<protein>
    <submittedName>
        <fullName evidence="1">Uncharacterized protein</fullName>
    </submittedName>
</protein>
<dbReference type="EMBL" id="PP911589">
    <property type="protein sequence ID" value="XCA47306.1"/>
    <property type="molecule type" value="Genomic_DNA"/>
</dbReference>
<proteinExistence type="predicted"/>
<organism evidence="1">
    <name type="scientific">Micromonas commoda virus</name>
    <dbReference type="NCBI Taxonomy" id="3057169"/>
    <lineage>
        <taxon>Viruses</taxon>
        <taxon>Varidnaviria</taxon>
        <taxon>Bamfordvirae</taxon>
        <taxon>Nucleocytoviricota</taxon>
        <taxon>Megaviricetes</taxon>
        <taxon>Algavirales</taxon>
        <taxon>Phycodnaviridae</taxon>
    </lineage>
</organism>
<name>A0AAU7YNN8_9PHYC</name>
<accession>A0AAU7YNN8</accession>
<evidence type="ECO:0000313" key="1">
    <source>
        <dbReference type="EMBL" id="XCA47306.1"/>
    </source>
</evidence>